<keyword evidence="1" id="KW-1133">Transmembrane helix</keyword>
<evidence type="ECO:0000313" key="2">
    <source>
        <dbReference type="EMBL" id="KZN55485.1"/>
    </source>
</evidence>
<organism evidence="2 3">
    <name type="scientific">Pseudoalteromonas luteoviolacea H33</name>
    <dbReference type="NCBI Taxonomy" id="1365251"/>
    <lineage>
        <taxon>Bacteria</taxon>
        <taxon>Pseudomonadati</taxon>
        <taxon>Pseudomonadota</taxon>
        <taxon>Gammaproteobacteria</taxon>
        <taxon>Alteromonadales</taxon>
        <taxon>Pseudoalteromonadaceae</taxon>
        <taxon>Pseudoalteromonas</taxon>
    </lineage>
</organism>
<proteinExistence type="predicted"/>
<dbReference type="PATRIC" id="fig|1365251.3.peg.286"/>
<reference evidence="2 3" key="1">
    <citation type="submission" date="2013-07" db="EMBL/GenBank/DDBJ databases">
        <title>Comparative Genomic and Metabolomic Analysis of Twelve Strains of Pseudoalteromonas luteoviolacea.</title>
        <authorList>
            <person name="Vynne N.G."/>
            <person name="Mansson M."/>
            <person name="Gram L."/>
        </authorList>
    </citation>
    <scope>NUCLEOTIDE SEQUENCE [LARGE SCALE GENOMIC DNA]</scope>
    <source>
        <strain evidence="2 3">H33</strain>
    </source>
</reference>
<name>A0A167GIE2_9GAMM</name>
<protein>
    <submittedName>
        <fullName evidence="2">Uncharacterized protein</fullName>
    </submittedName>
</protein>
<comment type="caution">
    <text evidence="2">The sequence shown here is derived from an EMBL/GenBank/DDBJ whole genome shotgun (WGS) entry which is preliminary data.</text>
</comment>
<feature type="transmembrane region" description="Helical" evidence="1">
    <location>
        <begin position="7"/>
        <end position="29"/>
    </location>
</feature>
<keyword evidence="1" id="KW-0812">Transmembrane</keyword>
<accession>A0A167GIE2</accession>
<gene>
    <name evidence="2" type="ORF">N476_07085</name>
</gene>
<keyword evidence="1" id="KW-0472">Membrane</keyword>
<sequence length="196" mass="22535">MYERINLALSYIVVIASFLLGLFILYNALFNNVDSYFPDKASLITVDDKILSIVEKEHSLEINLVNDYSSNYSYLKKHGQAGELLDILSVNAGKNVTLNVMENQGNFLTDNIAQLKVSKSVYQVSIEGNIIRSYEEVQAAHQKDNKIMPFVGWMFLFFSIYVGRGLYLTKIPLTFFQPHPFYVYLAHKLLKLFRSR</sequence>
<dbReference type="AlphaFoldDB" id="A0A167GIE2"/>
<dbReference type="EMBL" id="AUXZ01000013">
    <property type="protein sequence ID" value="KZN55485.1"/>
    <property type="molecule type" value="Genomic_DNA"/>
</dbReference>
<feature type="transmembrane region" description="Helical" evidence="1">
    <location>
        <begin position="147"/>
        <end position="167"/>
    </location>
</feature>
<evidence type="ECO:0000313" key="3">
    <source>
        <dbReference type="Proteomes" id="UP000076503"/>
    </source>
</evidence>
<dbReference type="RefSeq" id="WP_063379457.1">
    <property type="nucleotide sequence ID" value="NZ_AUXZ01000013.1"/>
</dbReference>
<dbReference type="Proteomes" id="UP000076503">
    <property type="component" value="Unassembled WGS sequence"/>
</dbReference>
<evidence type="ECO:0000256" key="1">
    <source>
        <dbReference type="SAM" id="Phobius"/>
    </source>
</evidence>